<keyword evidence="5" id="KW-1185">Reference proteome</keyword>
<feature type="signal peptide" evidence="3">
    <location>
        <begin position="1"/>
        <end position="18"/>
    </location>
</feature>
<accession>A0A931CC48</accession>
<feature type="transmembrane region" description="Helical" evidence="2">
    <location>
        <begin position="216"/>
        <end position="234"/>
    </location>
</feature>
<name>A0A931CC48_9ACTN</name>
<proteinExistence type="predicted"/>
<evidence type="ECO:0000256" key="1">
    <source>
        <dbReference type="SAM" id="MobiDB-lite"/>
    </source>
</evidence>
<dbReference type="Proteomes" id="UP000598146">
    <property type="component" value="Unassembled WGS sequence"/>
</dbReference>
<keyword evidence="2" id="KW-1133">Transmembrane helix</keyword>
<dbReference type="RefSeq" id="WP_196416197.1">
    <property type="nucleotide sequence ID" value="NZ_JADQTO010000011.1"/>
</dbReference>
<evidence type="ECO:0000256" key="3">
    <source>
        <dbReference type="SAM" id="SignalP"/>
    </source>
</evidence>
<dbReference type="AlphaFoldDB" id="A0A931CC48"/>
<sequence>MTIAVTILAIALPVPAHAAEAIEFVDMRPAVIDVATAKTGQRWRVPVIDSRPGRRALSLTVAFRPAGVLRVERSRLTLDAGEVGSFVVTLRRPLEGSGELILSSDGVIVRRAISTSRRPGRVAVPISRLQFAGVRLTPFSERVRAGSVTVPDAPGSADGRVGLLTSRRGDTAEVVRGGDTFAVAGASRPGEYQGTVDLLPGTPGGEADGVLRVRDLPVWPLLVLILGLLVVQLLDRYQHRERPRQMLDLRLARLRDRALDVQRDLNDTYRIAAGPREPNLLLDTLAAEARSRYDDELTDAERARWDVEGAEYRKVAALVESFETLAESIRALSSERLATAADEQAERALDASPVGRALRGRRLLSAVDLADALTEVAEARDYLRDFRRLYRQATELAAQDLLAKLRAGPERLAALEEQVQERYRAWSPGVRVEMPRREPQPQPGYPFPPPASWEPSRSRARRRWPVLVAGAAGLVLVSCLAVFFLALTRDQDFGAAPAPTQAAPSATALPELPVAPEPKPPPALDLGPAEPSTWQLGLYGGIVPLLLTGAAIGVAELARRRWKPRRTALDSTLLNRRVRRADRRFALAGGTLVVLSGMSVLYFANPTFGTPGDYLAVALWGTAFGEGLTLARRLWPIPA</sequence>
<feature type="transmembrane region" description="Helical" evidence="2">
    <location>
        <begin position="466"/>
        <end position="487"/>
    </location>
</feature>
<feature type="chain" id="PRO_5037504539" evidence="3">
    <location>
        <begin position="19"/>
        <end position="639"/>
    </location>
</feature>
<evidence type="ECO:0000256" key="2">
    <source>
        <dbReference type="SAM" id="Phobius"/>
    </source>
</evidence>
<dbReference type="EMBL" id="JADQTO010000011">
    <property type="protein sequence ID" value="MBG0564413.1"/>
    <property type="molecule type" value="Genomic_DNA"/>
</dbReference>
<feature type="transmembrane region" description="Helical" evidence="2">
    <location>
        <begin position="585"/>
        <end position="604"/>
    </location>
</feature>
<comment type="caution">
    <text evidence="4">The sequence shown here is derived from an EMBL/GenBank/DDBJ whole genome shotgun (WGS) entry which is preliminary data.</text>
</comment>
<reference evidence="4" key="1">
    <citation type="submission" date="2020-11" db="EMBL/GenBank/DDBJ databases">
        <title>Isolation and identification of active actinomycetes.</title>
        <authorList>
            <person name="Sun X."/>
        </authorList>
    </citation>
    <scope>NUCLEOTIDE SEQUENCE</scope>
    <source>
        <strain evidence="4">NEAU-A11</strain>
    </source>
</reference>
<keyword evidence="3" id="KW-0732">Signal</keyword>
<keyword evidence="2" id="KW-0812">Transmembrane</keyword>
<feature type="region of interest" description="Disordered" evidence="1">
    <location>
        <begin position="435"/>
        <end position="454"/>
    </location>
</feature>
<feature type="transmembrane region" description="Helical" evidence="2">
    <location>
        <begin position="536"/>
        <end position="558"/>
    </location>
</feature>
<protein>
    <submittedName>
        <fullName evidence="4">Uncharacterized protein</fullName>
    </submittedName>
</protein>
<organism evidence="4 5">
    <name type="scientific">Actinoplanes aureus</name>
    <dbReference type="NCBI Taxonomy" id="2792083"/>
    <lineage>
        <taxon>Bacteria</taxon>
        <taxon>Bacillati</taxon>
        <taxon>Actinomycetota</taxon>
        <taxon>Actinomycetes</taxon>
        <taxon>Micromonosporales</taxon>
        <taxon>Micromonosporaceae</taxon>
        <taxon>Actinoplanes</taxon>
    </lineage>
</organism>
<evidence type="ECO:0000313" key="4">
    <source>
        <dbReference type="EMBL" id="MBG0564413.1"/>
    </source>
</evidence>
<keyword evidence="2" id="KW-0472">Membrane</keyword>
<feature type="compositionally biased region" description="Pro residues" evidence="1">
    <location>
        <begin position="440"/>
        <end position="452"/>
    </location>
</feature>
<feature type="transmembrane region" description="Helical" evidence="2">
    <location>
        <begin position="616"/>
        <end position="635"/>
    </location>
</feature>
<gene>
    <name evidence="4" type="ORF">I4J89_23475</name>
</gene>
<evidence type="ECO:0000313" key="5">
    <source>
        <dbReference type="Proteomes" id="UP000598146"/>
    </source>
</evidence>